<organism evidence="9 10">
    <name type="scientific">Ideonella alba</name>
    <dbReference type="NCBI Taxonomy" id="2824118"/>
    <lineage>
        <taxon>Bacteria</taxon>
        <taxon>Pseudomonadati</taxon>
        <taxon>Pseudomonadota</taxon>
        <taxon>Betaproteobacteria</taxon>
        <taxon>Burkholderiales</taxon>
        <taxon>Sphaerotilaceae</taxon>
        <taxon>Ideonella</taxon>
    </lineage>
</organism>
<reference evidence="9 10" key="1">
    <citation type="submission" date="2021-04" db="EMBL/GenBank/DDBJ databases">
        <title>The genome sequence of Ideonella sp. 3Y2.</title>
        <authorList>
            <person name="Liu Y."/>
        </authorList>
    </citation>
    <scope>NUCLEOTIDE SEQUENCE [LARGE SCALE GENOMIC DNA]</scope>
    <source>
        <strain evidence="9 10">3Y2</strain>
    </source>
</reference>
<comment type="caution">
    <text evidence="9">The sequence shown here is derived from an EMBL/GenBank/DDBJ whole genome shotgun (WGS) entry which is preliminary data.</text>
</comment>
<evidence type="ECO:0000256" key="4">
    <source>
        <dbReference type="ARBA" id="ARBA00022801"/>
    </source>
</evidence>
<dbReference type="CDD" id="cd12797">
    <property type="entry name" value="M23_peptidase"/>
    <property type="match status" value="1"/>
</dbReference>
<dbReference type="GO" id="GO:0006508">
    <property type="term" value="P:proteolysis"/>
    <property type="evidence" value="ECO:0007669"/>
    <property type="project" value="UniProtKB-KW"/>
</dbReference>
<evidence type="ECO:0000256" key="6">
    <source>
        <dbReference type="ARBA" id="ARBA00023049"/>
    </source>
</evidence>
<proteinExistence type="predicted"/>
<feature type="domain" description="M23ase beta-sheet core" evidence="8">
    <location>
        <begin position="217"/>
        <end position="311"/>
    </location>
</feature>
<keyword evidence="2" id="KW-0645">Protease</keyword>
<accession>A0A941BEF0</accession>
<evidence type="ECO:0000259" key="8">
    <source>
        <dbReference type="Pfam" id="PF01551"/>
    </source>
</evidence>
<dbReference type="InterPro" id="IPR016047">
    <property type="entry name" value="M23ase_b-sheet_dom"/>
</dbReference>
<evidence type="ECO:0000256" key="3">
    <source>
        <dbReference type="ARBA" id="ARBA00022723"/>
    </source>
</evidence>
<dbReference type="GO" id="GO:0004222">
    <property type="term" value="F:metalloendopeptidase activity"/>
    <property type="evidence" value="ECO:0007669"/>
    <property type="project" value="TreeGrafter"/>
</dbReference>
<dbReference type="RefSeq" id="WP_210854057.1">
    <property type="nucleotide sequence ID" value="NZ_JAGQDD010000007.1"/>
</dbReference>
<evidence type="ECO:0000256" key="7">
    <source>
        <dbReference type="SAM" id="Phobius"/>
    </source>
</evidence>
<keyword evidence="10" id="KW-1185">Reference proteome</keyword>
<dbReference type="InterPro" id="IPR011055">
    <property type="entry name" value="Dup_hybrid_motif"/>
</dbReference>
<protein>
    <submittedName>
        <fullName evidence="9">M23 family metallopeptidase</fullName>
    </submittedName>
</protein>
<dbReference type="GO" id="GO:0046872">
    <property type="term" value="F:metal ion binding"/>
    <property type="evidence" value="ECO:0007669"/>
    <property type="project" value="UniProtKB-KW"/>
</dbReference>
<keyword evidence="3" id="KW-0479">Metal-binding</keyword>
<keyword evidence="5" id="KW-0862">Zinc</keyword>
<keyword evidence="6" id="KW-0482">Metalloprotease</keyword>
<feature type="transmembrane region" description="Helical" evidence="7">
    <location>
        <begin position="21"/>
        <end position="45"/>
    </location>
</feature>
<dbReference type="SUPFAM" id="SSF51261">
    <property type="entry name" value="Duplicated hybrid motif"/>
    <property type="match status" value="1"/>
</dbReference>
<dbReference type="Proteomes" id="UP000676246">
    <property type="component" value="Unassembled WGS sequence"/>
</dbReference>
<evidence type="ECO:0000256" key="1">
    <source>
        <dbReference type="ARBA" id="ARBA00001947"/>
    </source>
</evidence>
<keyword evidence="4" id="KW-0378">Hydrolase</keyword>
<dbReference type="AlphaFoldDB" id="A0A941BEF0"/>
<dbReference type="FunFam" id="2.70.70.10:FF:000006">
    <property type="entry name" value="M23 family peptidase"/>
    <property type="match status" value="1"/>
</dbReference>
<gene>
    <name evidence="9" type="ORF">KAK03_11265</name>
</gene>
<keyword evidence="7" id="KW-0812">Transmembrane</keyword>
<keyword evidence="7" id="KW-1133">Transmembrane helix</keyword>
<dbReference type="Pfam" id="PF01551">
    <property type="entry name" value="Peptidase_M23"/>
    <property type="match status" value="1"/>
</dbReference>
<evidence type="ECO:0000313" key="9">
    <source>
        <dbReference type="EMBL" id="MBQ0931066.1"/>
    </source>
</evidence>
<dbReference type="PANTHER" id="PTHR21666:SF288">
    <property type="entry name" value="CELL DIVISION PROTEIN YTFB"/>
    <property type="match status" value="1"/>
</dbReference>
<name>A0A941BEF0_9BURK</name>
<dbReference type="PANTHER" id="PTHR21666">
    <property type="entry name" value="PEPTIDASE-RELATED"/>
    <property type="match status" value="1"/>
</dbReference>
<evidence type="ECO:0000313" key="10">
    <source>
        <dbReference type="Proteomes" id="UP000676246"/>
    </source>
</evidence>
<comment type="cofactor">
    <cofactor evidence="1">
        <name>Zn(2+)</name>
        <dbReference type="ChEBI" id="CHEBI:29105"/>
    </cofactor>
</comment>
<dbReference type="Gene3D" id="2.70.70.10">
    <property type="entry name" value="Glucose Permease (Domain IIA)"/>
    <property type="match status" value="1"/>
</dbReference>
<evidence type="ECO:0000256" key="2">
    <source>
        <dbReference type="ARBA" id="ARBA00022670"/>
    </source>
</evidence>
<sequence>MQILITGEGASRTRAFQLSRLQISSAVLALLMALLLLSGTIYHFIFLAAAREGWPVVSQIVKLVVRDEFAQRDRFMRENLDAMASKVGDMQARMIRLEAMGDRLTNLAGVKPDELRLLQPTAPAASAALMPAPTPAPRGAGGPYLPLDHPSLEVLNEAMSQLEQRVELHADVFTLTESRLFEKRLASLMLPSSRPIDAPIGSAFGFRADPFTGRPALHTGQDFQAAPGTPIFSAAGGVVTSTAWHPQYGQLLEIDHGNGLSTRYAHTSKILVNTGDIVKRGQHVALVGNSGRSTGPHLHFEVLIDGVPQNPSRFLAAAGP</sequence>
<keyword evidence="7" id="KW-0472">Membrane</keyword>
<dbReference type="EMBL" id="JAGQDD010000007">
    <property type="protein sequence ID" value="MBQ0931066.1"/>
    <property type="molecule type" value="Genomic_DNA"/>
</dbReference>
<dbReference type="InterPro" id="IPR050570">
    <property type="entry name" value="Cell_wall_metabolism_enzyme"/>
</dbReference>
<evidence type="ECO:0000256" key="5">
    <source>
        <dbReference type="ARBA" id="ARBA00022833"/>
    </source>
</evidence>